<feature type="compositionally biased region" description="Polar residues" evidence="4">
    <location>
        <begin position="318"/>
        <end position="336"/>
    </location>
</feature>
<dbReference type="Pfam" id="PF00134">
    <property type="entry name" value="Cyclin_N"/>
    <property type="match status" value="1"/>
</dbReference>
<feature type="compositionally biased region" description="Basic and acidic residues" evidence="4">
    <location>
        <begin position="385"/>
        <end position="428"/>
    </location>
</feature>
<sequence length="479" mass="53316">MIILCIVSILVCLPVDGMLPPGDVSGNESDVPGSESDDASSVPNNLHDNEVIPTLYVSRDEIEKNSPSRRDGIDLKLENRLRISYCTFLTHLGEKLKTSQATIDTAIVLCHRFFLGQSHAKNDRRTIATACMILAGKVDEVPQALEDVIVASYEIMHKKELDASQRKEVCEQQKEIVLSGEKLVLSTLNFDLMVYLPYKHLLEAIKKYIVEEDKTKFTQVAWTLLNDSFRTTLCLQYEPHHIASGVFFHTTDLLGTDLQSHGEGMCQEFNTTSCQIKDIIGQIRELYVEKPVPGREAERSNGGDMVDQPVSRDMASTDDCSSSDIEGGSATVNLSQSDDHSICDMSRPEGIAKDNAESEAEENRDDHSVPNMTDEASDGDVGVSRLEKDLQIPPEEEVKANAEKDEKPSDKGIEKRDLNDENDLREREVEDVEEVEIVDANQSGVEGELMADDPLMNDNDLEEMDHEDGDVEMVTVKIV</sequence>
<dbReference type="Gene3D" id="1.10.472.10">
    <property type="entry name" value="Cyclin-like"/>
    <property type="match status" value="2"/>
</dbReference>
<name>A0A6D2KS25_9BRAS</name>
<feature type="domain" description="Cyclin-like" evidence="6">
    <location>
        <begin position="87"/>
        <end position="186"/>
    </location>
</feature>
<feature type="compositionally biased region" description="Acidic residues" evidence="4">
    <location>
        <begin position="459"/>
        <end position="470"/>
    </location>
</feature>
<evidence type="ECO:0000313" key="8">
    <source>
        <dbReference type="Proteomes" id="UP000467841"/>
    </source>
</evidence>
<protein>
    <recommendedName>
        <fullName evidence="6">Cyclin-like domain-containing protein</fullName>
    </recommendedName>
</protein>
<feature type="region of interest" description="Disordered" evidence="4">
    <location>
        <begin position="291"/>
        <end position="470"/>
    </location>
</feature>
<evidence type="ECO:0000256" key="3">
    <source>
        <dbReference type="RuleBase" id="RU000383"/>
    </source>
</evidence>
<comment type="similarity">
    <text evidence="3">Belongs to the cyclin family.</text>
</comment>
<organism evidence="7 8">
    <name type="scientific">Microthlaspi erraticum</name>
    <dbReference type="NCBI Taxonomy" id="1685480"/>
    <lineage>
        <taxon>Eukaryota</taxon>
        <taxon>Viridiplantae</taxon>
        <taxon>Streptophyta</taxon>
        <taxon>Embryophyta</taxon>
        <taxon>Tracheophyta</taxon>
        <taxon>Spermatophyta</taxon>
        <taxon>Magnoliopsida</taxon>
        <taxon>eudicotyledons</taxon>
        <taxon>Gunneridae</taxon>
        <taxon>Pentapetalae</taxon>
        <taxon>rosids</taxon>
        <taxon>malvids</taxon>
        <taxon>Brassicales</taxon>
        <taxon>Brassicaceae</taxon>
        <taxon>Coluteocarpeae</taxon>
        <taxon>Microthlaspi</taxon>
    </lineage>
</organism>
<feature type="compositionally biased region" description="Basic and acidic residues" evidence="4">
    <location>
        <begin position="291"/>
        <end position="301"/>
    </location>
</feature>
<keyword evidence="3" id="KW-0195">Cyclin</keyword>
<evidence type="ECO:0000313" key="7">
    <source>
        <dbReference type="EMBL" id="CAA7054866.1"/>
    </source>
</evidence>
<dbReference type="InterPro" id="IPR036915">
    <property type="entry name" value="Cyclin-like_sf"/>
</dbReference>
<keyword evidence="8" id="KW-1185">Reference proteome</keyword>
<keyword evidence="5" id="KW-0732">Signal</keyword>
<evidence type="ECO:0000259" key="6">
    <source>
        <dbReference type="SMART" id="SM00385"/>
    </source>
</evidence>
<evidence type="ECO:0000256" key="4">
    <source>
        <dbReference type="SAM" id="MobiDB-lite"/>
    </source>
</evidence>
<keyword evidence="2" id="KW-0131">Cell cycle</keyword>
<feature type="signal peptide" evidence="5">
    <location>
        <begin position="1"/>
        <end position="17"/>
    </location>
</feature>
<feature type="domain" description="Cyclin-like" evidence="6">
    <location>
        <begin position="199"/>
        <end position="288"/>
    </location>
</feature>
<dbReference type="GO" id="GO:0051301">
    <property type="term" value="P:cell division"/>
    <property type="evidence" value="ECO:0007669"/>
    <property type="project" value="UniProtKB-KW"/>
</dbReference>
<evidence type="ECO:0000256" key="1">
    <source>
        <dbReference type="ARBA" id="ARBA00022618"/>
    </source>
</evidence>
<feature type="region of interest" description="Disordered" evidence="4">
    <location>
        <begin position="23"/>
        <end position="47"/>
    </location>
</feature>
<evidence type="ECO:0000256" key="5">
    <source>
        <dbReference type="SAM" id="SignalP"/>
    </source>
</evidence>
<evidence type="ECO:0000256" key="2">
    <source>
        <dbReference type="ARBA" id="ARBA00023306"/>
    </source>
</evidence>
<dbReference type="Proteomes" id="UP000467841">
    <property type="component" value="Unassembled WGS sequence"/>
</dbReference>
<keyword evidence="1" id="KW-0132">Cell division</keyword>
<gene>
    <name evidence="7" type="ORF">MERR_LOCUS42102</name>
</gene>
<feature type="compositionally biased region" description="Basic and acidic residues" evidence="4">
    <location>
        <begin position="337"/>
        <end position="356"/>
    </location>
</feature>
<dbReference type="PANTHER" id="PTHR10026">
    <property type="entry name" value="CYCLIN"/>
    <property type="match status" value="1"/>
</dbReference>
<comment type="caution">
    <text evidence="7">The sequence shown here is derived from an EMBL/GenBank/DDBJ whole genome shotgun (WGS) entry which is preliminary data.</text>
</comment>
<dbReference type="InterPro" id="IPR043198">
    <property type="entry name" value="Cyclin/Ssn8"/>
</dbReference>
<dbReference type="InterPro" id="IPR006671">
    <property type="entry name" value="Cyclin_N"/>
</dbReference>
<dbReference type="AlphaFoldDB" id="A0A6D2KS25"/>
<dbReference type="SMART" id="SM00385">
    <property type="entry name" value="CYCLIN"/>
    <property type="match status" value="2"/>
</dbReference>
<feature type="chain" id="PRO_5025670020" description="Cyclin-like domain-containing protein" evidence="5">
    <location>
        <begin position="18"/>
        <end position="479"/>
    </location>
</feature>
<accession>A0A6D2KS25</accession>
<proteinExistence type="inferred from homology"/>
<dbReference type="EMBL" id="CACVBM020001595">
    <property type="protein sequence ID" value="CAA7054866.1"/>
    <property type="molecule type" value="Genomic_DNA"/>
</dbReference>
<dbReference type="GO" id="GO:0006357">
    <property type="term" value="P:regulation of transcription by RNA polymerase II"/>
    <property type="evidence" value="ECO:0007669"/>
    <property type="project" value="InterPro"/>
</dbReference>
<reference evidence="7" key="1">
    <citation type="submission" date="2020-01" db="EMBL/GenBank/DDBJ databases">
        <authorList>
            <person name="Mishra B."/>
        </authorList>
    </citation>
    <scope>NUCLEOTIDE SEQUENCE [LARGE SCALE GENOMIC DNA]</scope>
</reference>
<dbReference type="GO" id="GO:0016538">
    <property type="term" value="F:cyclin-dependent protein serine/threonine kinase regulator activity"/>
    <property type="evidence" value="ECO:0007669"/>
    <property type="project" value="InterPro"/>
</dbReference>
<dbReference type="InterPro" id="IPR013763">
    <property type="entry name" value="Cyclin-like_dom"/>
</dbReference>
<dbReference type="OrthoDB" id="10264655at2759"/>
<dbReference type="SUPFAM" id="SSF47954">
    <property type="entry name" value="Cyclin-like"/>
    <property type="match status" value="2"/>
</dbReference>